<dbReference type="Gene3D" id="3.40.630.30">
    <property type="match status" value="1"/>
</dbReference>
<dbReference type="PROSITE" id="PS51186">
    <property type="entry name" value="GNAT"/>
    <property type="match status" value="1"/>
</dbReference>
<name>A0A933NXU2_9HYPH</name>
<evidence type="ECO:0000313" key="2">
    <source>
        <dbReference type="EMBL" id="MBI4920767.1"/>
    </source>
</evidence>
<dbReference type="Pfam" id="PF00583">
    <property type="entry name" value="Acetyltransf_1"/>
    <property type="match status" value="1"/>
</dbReference>
<organism evidence="2 3">
    <name type="scientific">Devosia nanyangense</name>
    <dbReference type="NCBI Taxonomy" id="1228055"/>
    <lineage>
        <taxon>Bacteria</taxon>
        <taxon>Pseudomonadati</taxon>
        <taxon>Pseudomonadota</taxon>
        <taxon>Alphaproteobacteria</taxon>
        <taxon>Hyphomicrobiales</taxon>
        <taxon>Devosiaceae</taxon>
        <taxon>Devosia</taxon>
    </lineage>
</organism>
<accession>A0A933NXU2</accession>
<dbReference type="SUPFAM" id="SSF55729">
    <property type="entry name" value="Acyl-CoA N-acyltransferases (Nat)"/>
    <property type="match status" value="1"/>
</dbReference>
<gene>
    <name evidence="2" type="ORF">HY834_03390</name>
</gene>
<feature type="domain" description="N-acetyltransferase" evidence="1">
    <location>
        <begin position="2"/>
        <end position="128"/>
    </location>
</feature>
<evidence type="ECO:0000259" key="1">
    <source>
        <dbReference type="PROSITE" id="PS51186"/>
    </source>
</evidence>
<dbReference type="Proteomes" id="UP000782610">
    <property type="component" value="Unassembled WGS sequence"/>
</dbReference>
<protein>
    <submittedName>
        <fullName evidence="2">GNAT family N-acetyltransferase</fullName>
    </submittedName>
</protein>
<evidence type="ECO:0000313" key="3">
    <source>
        <dbReference type="Proteomes" id="UP000782610"/>
    </source>
</evidence>
<dbReference type="InterPro" id="IPR000182">
    <property type="entry name" value="GNAT_dom"/>
</dbReference>
<sequence>MIRIEVDPLPSAAALDELWQAAWGSAPGDYAARVLTRSLAHLGAFHDERLVGFVNVAWDGGIHAFLLDTCVHPAFQRQGIATRLVRQATEVARSRGALWLHVDFEPHLDGFYRGCDFRPTAAGLVRLK</sequence>
<dbReference type="CDD" id="cd04301">
    <property type="entry name" value="NAT_SF"/>
    <property type="match status" value="1"/>
</dbReference>
<dbReference type="InterPro" id="IPR016181">
    <property type="entry name" value="Acyl_CoA_acyltransferase"/>
</dbReference>
<proteinExistence type="predicted"/>
<reference evidence="2" key="1">
    <citation type="submission" date="2020-07" db="EMBL/GenBank/DDBJ databases">
        <title>Huge and variable diversity of episymbiotic CPR bacteria and DPANN archaea in groundwater ecosystems.</title>
        <authorList>
            <person name="He C.Y."/>
            <person name="Keren R."/>
            <person name="Whittaker M."/>
            <person name="Farag I.F."/>
            <person name="Doudna J."/>
            <person name="Cate J.H.D."/>
            <person name="Banfield J.F."/>
        </authorList>
    </citation>
    <scope>NUCLEOTIDE SEQUENCE</scope>
    <source>
        <strain evidence="2">NC_groundwater_1586_Pr3_B-0.1um_66_15</strain>
    </source>
</reference>
<dbReference type="GO" id="GO:0016747">
    <property type="term" value="F:acyltransferase activity, transferring groups other than amino-acyl groups"/>
    <property type="evidence" value="ECO:0007669"/>
    <property type="project" value="InterPro"/>
</dbReference>
<dbReference type="AlphaFoldDB" id="A0A933NXU2"/>
<comment type="caution">
    <text evidence="2">The sequence shown here is derived from an EMBL/GenBank/DDBJ whole genome shotgun (WGS) entry which is preliminary data.</text>
</comment>
<dbReference type="EMBL" id="JACRAF010000012">
    <property type="protein sequence ID" value="MBI4920767.1"/>
    <property type="molecule type" value="Genomic_DNA"/>
</dbReference>